<evidence type="ECO:0000313" key="4">
    <source>
        <dbReference type="Proteomes" id="UP001321749"/>
    </source>
</evidence>
<dbReference type="AlphaFoldDB" id="A0AAV9HT20"/>
<dbReference type="Proteomes" id="UP001321749">
    <property type="component" value="Unassembled WGS sequence"/>
</dbReference>
<dbReference type="InterPro" id="IPR016024">
    <property type="entry name" value="ARM-type_fold"/>
</dbReference>
<dbReference type="GO" id="GO:0005634">
    <property type="term" value="C:nucleus"/>
    <property type="evidence" value="ECO:0007669"/>
    <property type="project" value="TreeGrafter"/>
</dbReference>
<dbReference type="Pfam" id="PF10521">
    <property type="entry name" value="Tti2"/>
    <property type="match status" value="1"/>
</dbReference>
<keyword evidence="4" id="KW-1185">Reference proteome</keyword>
<reference evidence="3" key="2">
    <citation type="submission" date="2023-06" db="EMBL/GenBank/DDBJ databases">
        <authorList>
            <consortium name="Lawrence Berkeley National Laboratory"/>
            <person name="Mondo S.J."/>
            <person name="Hensen N."/>
            <person name="Bonometti L."/>
            <person name="Westerberg I."/>
            <person name="Brannstrom I.O."/>
            <person name="Guillou S."/>
            <person name="Cros-Aarteil S."/>
            <person name="Calhoun S."/>
            <person name="Haridas S."/>
            <person name="Kuo A."/>
            <person name="Pangilinan J."/>
            <person name="Riley R."/>
            <person name="Labutti K."/>
            <person name="Andreopoulos B."/>
            <person name="Lipzen A."/>
            <person name="Chen C."/>
            <person name="Yanf M."/>
            <person name="Daum C."/>
            <person name="Ng V."/>
            <person name="Clum A."/>
            <person name="Steindorff A."/>
            <person name="Ohm R."/>
            <person name="Martin F."/>
            <person name="Silar P."/>
            <person name="Natvig D."/>
            <person name="Lalanne C."/>
            <person name="Gautier V."/>
            <person name="Ament-Velasquez S.L."/>
            <person name="Kruys A."/>
            <person name="Hutchinson M.I."/>
            <person name="Powell A.J."/>
            <person name="Barry K."/>
            <person name="Miller A.N."/>
            <person name="Grigoriev I.V."/>
            <person name="Debuchy R."/>
            <person name="Gladieux P."/>
            <person name="Thoren M.H."/>
            <person name="Johannesson H."/>
        </authorList>
    </citation>
    <scope>NUCLEOTIDE SEQUENCE</scope>
    <source>
        <strain evidence="3">PSN324</strain>
    </source>
</reference>
<dbReference type="EMBL" id="MU864967">
    <property type="protein sequence ID" value="KAK4462778.1"/>
    <property type="molecule type" value="Genomic_DNA"/>
</dbReference>
<comment type="similarity">
    <text evidence="1">Belongs to the TTI2 family.</text>
</comment>
<evidence type="ECO:0000256" key="2">
    <source>
        <dbReference type="SAM" id="MobiDB-lite"/>
    </source>
</evidence>
<dbReference type="SUPFAM" id="SSF48371">
    <property type="entry name" value="ARM repeat"/>
    <property type="match status" value="1"/>
</dbReference>
<comment type="caution">
    <text evidence="3">The sequence shown here is derived from an EMBL/GenBank/DDBJ whole genome shotgun (WGS) entry which is preliminary data.</text>
</comment>
<dbReference type="GO" id="GO:0005829">
    <property type="term" value="C:cytosol"/>
    <property type="evidence" value="ECO:0007669"/>
    <property type="project" value="TreeGrafter"/>
</dbReference>
<protein>
    <submittedName>
        <fullName evidence="3">Uncharacterized protein</fullName>
    </submittedName>
</protein>
<dbReference type="GO" id="GO:0110078">
    <property type="term" value="C:TTT Hsp90 cochaperone complex"/>
    <property type="evidence" value="ECO:0007669"/>
    <property type="project" value="InterPro"/>
</dbReference>
<dbReference type="InterPro" id="IPR018870">
    <property type="entry name" value="Tti2"/>
</dbReference>
<dbReference type="PANTHER" id="PTHR32226">
    <property type="entry name" value="TELO2-INTERACTING PROTEIN 2"/>
    <property type="match status" value="1"/>
</dbReference>
<dbReference type="PANTHER" id="PTHR32226:SF2">
    <property type="entry name" value="TELO2-INTERACTING PROTEIN 2"/>
    <property type="match status" value="1"/>
</dbReference>
<reference evidence="3" key="1">
    <citation type="journal article" date="2023" name="Mol. Phylogenet. Evol.">
        <title>Genome-scale phylogeny and comparative genomics of the fungal order Sordariales.</title>
        <authorList>
            <person name="Hensen N."/>
            <person name="Bonometti L."/>
            <person name="Westerberg I."/>
            <person name="Brannstrom I.O."/>
            <person name="Guillou S."/>
            <person name="Cros-Aarteil S."/>
            <person name="Calhoun S."/>
            <person name="Haridas S."/>
            <person name="Kuo A."/>
            <person name="Mondo S."/>
            <person name="Pangilinan J."/>
            <person name="Riley R."/>
            <person name="LaButti K."/>
            <person name="Andreopoulos B."/>
            <person name="Lipzen A."/>
            <person name="Chen C."/>
            <person name="Yan M."/>
            <person name="Daum C."/>
            <person name="Ng V."/>
            <person name="Clum A."/>
            <person name="Steindorff A."/>
            <person name="Ohm R.A."/>
            <person name="Martin F."/>
            <person name="Silar P."/>
            <person name="Natvig D.O."/>
            <person name="Lalanne C."/>
            <person name="Gautier V."/>
            <person name="Ament-Velasquez S.L."/>
            <person name="Kruys A."/>
            <person name="Hutchinson M.I."/>
            <person name="Powell A.J."/>
            <person name="Barry K."/>
            <person name="Miller A.N."/>
            <person name="Grigoriev I.V."/>
            <person name="Debuchy R."/>
            <person name="Gladieux P."/>
            <person name="Hiltunen Thoren M."/>
            <person name="Johannesson H."/>
        </authorList>
    </citation>
    <scope>NUCLEOTIDE SEQUENCE</scope>
    <source>
        <strain evidence="3">PSN324</strain>
    </source>
</reference>
<name>A0AAV9HT20_9PEZI</name>
<evidence type="ECO:0000256" key="1">
    <source>
        <dbReference type="ARBA" id="ARBA00034736"/>
    </source>
</evidence>
<evidence type="ECO:0000313" key="3">
    <source>
        <dbReference type="EMBL" id="KAK4462778.1"/>
    </source>
</evidence>
<feature type="region of interest" description="Disordered" evidence="2">
    <location>
        <begin position="215"/>
        <end position="246"/>
    </location>
</feature>
<organism evidence="3 4">
    <name type="scientific">Cladorrhinum samala</name>
    <dbReference type="NCBI Taxonomy" id="585594"/>
    <lineage>
        <taxon>Eukaryota</taxon>
        <taxon>Fungi</taxon>
        <taxon>Dikarya</taxon>
        <taxon>Ascomycota</taxon>
        <taxon>Pezizomycotina</taxon>
        <taxon>Sordariomycetes</taxon>
        <taxon>Sordariomycetidae</taxon>
        <taxon>Sordariales</taxon>
        <taxon>Podosporaceae</taxon>
        <taxon>Cladorrhinum</taxon>
    </lineage>
</organism>
<gene>
    <name evidence="3" type="ORF">QBC42DRAFT_326296</name>
</gene>
<proteinExistence type="inferred from homology"/>
<sequence length="546" mass="59665">MSWFKTLLDSTPALDKSKSLEAASEELSHYIPESFTLAELLAGVEETLTKAELSKPKATKETQKLLLAILAALRQTTTKIQPISDESKDSTHALALIISRLIAPIVPPSEENDTRLHSAFNESLVASVTTQTRHTLAVSNLGLRALSALVTLSTIRLDPECLLTVISFTDPSQEWSTSESAQLASAILSTQKISKEEFIPQQVLQRYLRPLFSKSKPASVTPSGRKTAYPDQSREHGGGMPDDISETKPWKFTDLRAVPIVAWAVTEANDSLISSAWPLCIPVLLTLTDDNSTPIRARGLRILTTFLTKFPPKTLDETGLNKVFEDAIIPTLSYLPSLTPVDESAKLLTPAYEALLALASKYTSSRKAKYALLDKILREGVLNGHFHAKDHLRIVQILNHQTVHILNEMGVHAVKHLKDLIPILSVTLTDPFASSSPQTLLSAILALQAVLSNCWPRIYFHQDSILNGLVLCWLNNNSSSPNSNPPNPEIESQLITTTKAFCAVLSATKNETKPSPSLTLSQAFQPLIAKDPSLAKLFSVSAPAQP</sequence>
<accession>A0AAV9HT20</accession>